<reference evidence="1 2" key="1">
    <citation type="submission" date="2019-02" db="EMBL/GenBank/DDBJ databases">
        <title>Genome sequencing of the rare red list fungi Phellinidium pouzarii.</title>
        <authorList>
            <person name="Buettner E."/>
            <person name="Kellner H."/>
        </authorList>
    </citation>
    <scope>NUCLEOTIDE SEQUENCE [LARGE SCALE GENOMIC DNA]</scope>
    <source>
        <strain evidence="1 2">DSM 108285</strain>
    </source>
</reference>
<comment type="caution">
    <text evidence="1">The sequence shown here is derived from an EMBL/GenBank/DDBJ whole genome shotgun (WGS) entry which is preliminary data.</text>
</comment>
<gene>
    <name evidence="1" type="ORF">EW145_g1649</name>
</gene>
<dbReference type="GO" id="GO:0003684">
    <property type="term" value="F:damaged DNA binding"/>
    <property type="evidence" value="ECO:0007669"/>
    <property type="project" value="TreeGrafter"/>
</dbReference>
<evidence type="ECO:0000313" key="1">
    <source>
        <dbReference type="EMBL" id="THH09964.1"/>
    </source>
</evidence>
<proteinExistence type="predicted"/>
<dbReference type="PANTHER" id="PTHR12162">
    <property type="entry name" value="NIBRIN-RELATED"/>
    <property type="match status" value="1"/>
</dbReference>
<dbReference type="GO" id="GO:0030870">
    <property type="term" value="C:Mre11 complex"/>
    <property type="evidence" value="ECO:0007669"/>
    <property type="project" value="InterPro"/>
</dbReference>
<dbReference type="AlphaFoldDB" id="A0A4S4LDP7"/>
<keyword evidence="2" id="KW-1185">Reference proteome</keyword>
<accession>A0A4S4LDP7</accession>
<organism evidence="1 2">
    <name type="scientific">Phellinidium pouzarii</name>
    <dbReference type="NCBI Taxonomy" id="167371"/>
    <lineage>
        <taxon>Eukaryota</taxon>
        <taxon>Fungi</taxon>
        <taxon>Dikarya</taxon>
        <taxon>Basidiomycota</taxon>
        <taxon>Agaricomycotina</taxon>
        <taxon>Agaricomycetes</taxon>
        <taxon>Hymenochaetales</taxon>
        <taxon>Hymenochaetaceae</taxon>
        <taxon>Phellinidium</taxon>
    </lineage>
</organism>
<name>A0A4S4LDP7_9AGAM</name>
<dbReference type="PANTHER" id="PTHR12162:SF0">
    <property type="entry name" value="NIBRIN"/>
    <property type="match status" value="1"/>
</dbReference>
<dbReference type="GO" id="GO:0007095">
    <property type="term" value="P:mitotic G2 DNA damage checkpoint signaling"/>
    <property type="evidence" value="ECO:0007669"/>
    <property type="project" value="InterPro"/>
</dbReference>
<dbReference type="OrthoDB" id="552194at2759"/>
<dbReference type="Proteomes" id="UP000308199">
    <property type="component" value="Unassembled WGS sequence"/>
</dbReference>
<sequence>MWVIEGPFDGEPGDLERKKLKLLKPSRSYPLGRKAKHPLQLVLSHPKVSAEQVTFVVGEHSVNSINDPAFRPTLTMLNHKNKALQVSRVTDGRKDRFVVEPLSEGALCSGDVVALVTGIYVSIHWRPVCCYAPPKTPSIAFDKCASLGVKVVSTPHPEVTHQLTATLSATSLVAGSLLALEHLVRPDWLTELLHLGDSSASTDSLSTLEKDFRLPAEAQHRPAFAASLAPQLKTFSLWEPSNKRVDLFKGWRFVFVGERGRELDIETRTLVERGRGEYETFDVSGGATRWRQMLSRNKRKAEAEGGKGLGVIGDSEPLKLAAGDSWDNMQDVLRSRVLSNI</sequence>
<evidence type="ECO:0000313" key="2">
    <source>
        <dbReference type="Proteomes" id="UP000308199"/>
    </source>
</evidence>
<dbReference type="GO" id="GO:0000724">
    <property type="term" value="P:double-strand break repair via homologous recombination"/>
    <property type="evidence" value="ECO:0007669"/>
    <property type="project" value="TreeGrafter"/>
</dbReference>
<protein>
    <submittedName>
        <fullName evidence="1">Uncharacterized protein</fullName>
    </submittedName>
</protein>
<dbReference type="EMBL" id="SGPK01000048">
    <property type="protein sequence ID" value="THH09964.1"/>
    <property type="molecule type" value="Genomic_DNA"/>
</dbReference>
<dbReference type="InterPro" id="IPR040227">
    <property type="entry name" value="Nibrin-rel"/>
</dbReference>